<keyword evidence="10" id="KW-1185">Reference proteome</keyword>
<comment type="caution">
    <text evidence="9">The sequence shown here is derived from an EMBL/GenBank/DDBJ whole genome shotgun (WGS) entry which is preliminary data.</text>
</comment>
<dbReference type="Pfam" id="PF00072">
    <property type="entry name" value="Response_reg"/>
    <property type="match status" value="1"/>
</dbReference>
<dbReference type="GO" id="GO:0000160">
    <property type="term" value="P:phosphorelay signal transduction system"/>
    <property type="evidence" value="ECO:0007669"/>
    <property type="project" value="InterPro"/>
</dbReference>
<dbReference type="PROSITE" id="PS50110">
    <property type="entry name" value="RESPONSE_REGULATORY"/>
    <property type="match status" value="1"/>
</dbReference>
<dbReference type="Gene3D" id="1.10.10.60">
    <property type="entry name" value="Homeodomain-like"/>
    <property type="match status" value="1"/>
</dbReference>
<dbReference type="FunFam" id="3.40.50.300:FF:000006">
    <property type="entry name" value="DNA-binding transcriptional regulator NtrC"/>
    <property type="match status" value="1"/>
</dbReference>
<dbReference type="Gene3D" id="1.10.8.60">
    <property type="match status" value="1"/>
</dbReference>
<keyword evidence="4" id="KW-0238">DNA-binding</keyword>
<accession>A0A0C1IQ79</accession>
<dbReference type="InterPro" id="IPR002197">
    <property type="entry name" value="HTH_Fis"/>
</dbReference>
<dbReference type="InterPro" id="IPR011006">
    <property type="entry name" value="CheY-like_superfamily"/>
</dbReference>
<keyword evidence="6" id="KW-0597">Phosphoprotein</keyword>
<dbReference type="Pfam" id="PF25601">
    <property type="entry name" value="AAA_lid_14"/>
    <property type="match status" value="1"/>
</dbReference>
<evidence type="ECO:0000256" key="6">
    <source>
        <dbReference type="PROSITE-ProRule" id="PRU00169"/>
    </source>
</evidence>
<evidence type="ECO:0000256" key="3">
    <source>
        <dbReference type="ARBA" id="ARBA00023015"/>
    </source>
</evidence>
<dbReference type="InterPro" id="IPR058031">
    <property type="entry name" value="AAA_lid_NorR"/>
</dbReference>
<dbReference type="PANTHER" id="PTHR32071:SF57">
    <property type="entry name" value="C4-DICARBOXYLATE TRANSPORT TRANSCRIPTIONAL REGULATORY PROTEIN DCTD"/>
    <property type="match status" value="1"/>
</dbReference>
<dbReference type="SMART" id="SM00448">
    <property type="entry name" value="REC"/>
    <property type="match status" value="1"/>
</dbReference>
<feature type="domain" description="Sigma-54 factor interaction" evidence="7">
    <location>
        <begin position="325"/>
        <end position="554"/>
    </location>
</feature>
<evidence type="ECO:0000256" key="5">
    <source>
        <dbReference type="ARBA" id="ARBA00023163"/>
    </source>
</evidence>
<keyword evidence="1" id="KW-0547">Nucleotide-binding</keyword>
<protein>
    <recommendedName>
        <fullName evidence="11">Fis family transcriptional regulator</fullName>
    </recommendedName>
</protein>
<evidence type="ECO:0000256" key="2">
    <source>
        <dbReference type="ARBA" id="ARBA00022840"/>
    </source>
</evidence>
<reference evidence="9 10" key="1">
    <citation type="submission" date="2014-11" db="EMBL/GenBank/DDBJ databases">
        <title>Genome sequence of Flavihumibacter solisilvae 3-3.</title>
        <authorList>
            <person name="Zhou G."/>
            <person name="Li M."/>
            <person name="Wang G."/>
        </authorList>
    </citation>
    <scope>NUCLEOTIDE SEQUENCE [LARGE SCALE GENOMIC DNA]</scope>
    <source>
        <strain evidence="9 10">3-3</strain>
    </source>
</reference>
<dbReference type="OrthoDB" id="9767722at2"/>
<dbReference type="InterPro" id="IPR002078">
    <property type="entry name" value="Sigma_54_int"/>
</dbReference>
<dbReference type="InterPro" id="IPR027417">
    <property type="entry name" value="P-loop_NTPase"/>
</dbReference>
<dbReference type="SUPFAM" id="SSF46689">
    <property type="entry name" value="Homeodomain-like"/>
    <property type="match status" value="1"/>
</dbReference>
<dbReference type="GO" id="GO:0043565">
    <property type="term" value="F:sequence-specific DNA binding"/>
    <property type="evidence" value="ECO:0007669"/>
    <property type="project" value="InterPro"/>
</dbReference>
<dbReference type="InterPro" id="IPR003593">
    <property type="entry name" value="AAA+_ATPase"/>
</dbReference>
<dbReference type="EMBL" id="JSVC01000034">
    <property type="protein sequence ID" value="KIC92619.1"/>
    <property type="molecule type" value="Genomic_DNA"/>
</dbReference>
<dbReference type="InterPro" id="IPR009057">
    <property type="entry name" value="Homeodomain-like_sf"/>
</dbReference>
<evidence type="ECO:0000259" key="8">
    <source>
        <dbReference type="PROSITE" id="PS50110"/>
    </source>
</evidence>
<evidence type="ECO:0000313" key="9">
    <source>
        <dbReference type="EMBL" id="KIC92619.1"/>
    </source>
</evidence>
<feature type="domain" description="Response regulatory" evidence="8">
    <location>
        <begin position="4"/>
        <end position="118"/>
    </location>
</feature>
<evidence type="ECO:0000256" key="4">
    <source>
        <dbReference type="ARBA" id="ARBA00023125"/>
    </source>
</evidence>
<evidence type="ECO:0000259" key="7">
    <source>
        <dbReference type="PROSITE" id="PS50045"/>
    </source>
</evidence>
<dbReference type="Gene3D" id="3.40.50.300">
    <property type="entry name" value="P-loop containing nucleotide triphosphate hydrolases"/>
    <property type="match status" value="1"/>
</dbReference>
<keyword evidence="3" id="KW-0805">Transcription regulation</keyword>
<dbReference type="Pfam" id="PF00158">
    <property type="entry name" value="Sigma54_activat"/>
    <property type="match status" value="1"/>
</dbReference>
<dbReference type="CDD" id="cd00009">
    <property type="entry name" value="AAA"/>
    <property type="match status" value="1"/>
</dbReference>
<dbReference type="InterPro" id="IPR001789">
    <property type="entry name" value="Sig_transdc_resp-reg_receiver"/>
</dbReference>
<dbReference type="SMART" id="SM00382">
    <property type="entry name" value="AAA"/>
    <property type="match status" value="1"/>
</dbReference>
<dbReference type="CDD" id="cd17534">
    <property type="entry name" value="REC_DC-like"/>
    <property type="match status" value="1"/>
</dbReference>
<dbReference type="InterPro" id="IPR025944">
    <property type="entry name" value="Sigma_54_int_dom_CS"/>
</dbReference>
<proteinExistence type="predicted"/>
<dbReference type="RefSeq" id="WP_039144018.1">
    <property type="nucleotide sequence ID" value="NZ_JSVC01000034.1"/>
</dbReference>
<dbReference type="Pfam" id="PF02954">
    <property type="entry name" value="HTH_8"/>
    <property type="match status" value="1"/>
</dbReference>
<dbReference type="PANTHER" id="PTHR32071">
    <property type="entry name" value="TRANSCRIPTIONAL REGULATORY PROTEIN"/>
    <property type="match status" value="1"/>
</dbReference>
<dbReference type="Gene3D" id="3.40.50.2300">
    <property type="match status" value="1"/>
</dbReference>
<evidence type="ECO:0000313" key="10">
    <source>
        <dbReference type="Proteomes" id="UP000031408"/>
    </source>
</evidence>
<dbReference type="SUPFAM" id="SSF52540">
    <property type="entry name" value="P-loop containing nucleoside triphosphate hydrolases"/>
    <property type="match status" value="1"/>
</dbReference>
<gene>
    <name evidence="9" type="ORF">OI18_21800</name>
</gene>
<organism evidence="9 10">
    <name type="scientific">Flavihumibacter solisilvae</name>
    <dbReference type="NCBI Taxonomy" id="1349421"/>
    <lineage>
        <taxon>Bacteria</taxon>
        <taxon>Pseudomonadati</taxon>
        <taxon>Bacteroidota</taxon>
        <taxon>Chitinophagia</taxon>
        <taxon>Chitinophagales</taxon>
        <taxon>Chitinophagaceae</taxon>
        <taxon>Flavihumibacter</taxon>
    </lineage>
</organism>
<dbReference type="GO" id="GO:0005524">
    <property type="term" value="F:ATP binding"/>
    <property type="evidence" value="ECO:0007669"/>
    <property type="project" value="UniProtKB-KW"/>
</dbReference>
<name>A0A0C1IQ79_9BACT</name>
<keyword evidence="2" id="KW-0067">ATP-binding</keyword>
<dbReference type="Proteomes" id="UP000031408">
    <property type="component" value="Unassembled WGS sequence"/>
</dbReference>
<feature type="modified residue" description="4-aspartylphosphate" evidence="6">
    <location>
        <position position="54"/>
    </location>
</feature>
<dbReference type="GO" id="GO:0006355">
    <property type="term" value="P:regulation of DNA-templated transcription"/>
    <property type="evidence" value="ECO:0007669"/>
    <property type="project" value="InterPro"/>
</dbReference>
<dbReference type="STRING" id="1349421.OI18_21800"/>
<dbReference type="PROSITE" id="PS00676">
    <property type="entry name" value="SIGMA54_INTERACT_2"/>
    <property type="match status" value="1"/>
</dbReference>
<dbReference type="InterPro" id="IPR025943">
    <property type="entry name" value="Sigma_54_int_dom_ATP-bd_2"/>
</dbReference>
<dbReference type="PROSITE" id="PS00675">
    <property type="entry name" value="SIGMA54_INTERACT_1"/>
    <property type="match status" value="1"/>
</dbReference>
<evidence type="ECO:0008006" key="11">
    <source>
        <dbReference type="Google" id="ProtNLM"/>
    </source>
</evidence>
<dbReference type="SUPFAM" id="SSF52172">
    <property type="entry name" value="CheY-like"/>
    <property type="match status" value="1"/>
</dbReference>
<keyword evidence="5" id="KW-0804">Transcription</keyword>
<dbReference type="AlphaFoldDB" id="A0A0C1IQ79"/>
<dbReference type="InterPro" id="IPR025662">
    <property type="entry name" value="Sigma_54_int_dom_ATP-bd_1"/>
</dbReference>
<sequence>MRGKILIVEDQFIEALNLKIILENAGYPVCEPAQSVYEALQSIKKHTPQLVIVDIFLKGPKTGIDLARYLRENHIPFIYLSANTNADVLEAAKKTHPYGFLVKPFREKDVLVALDIAQYHHDHSLESQLFREKVLANELDHISAGEEDKIHRIASSLQAHIPFDYFAIESPSNVQSQHGKGLLRIGFKEYQEIGPTELRNISRQALPIDDSIKLQLQFLKRPAIYSGETMETITKNQPLFRLLADSFSFSSGLVYPFDNGSDQKPVLYCFSRKENAFQKEHLELLGRVERKIQSMLHPVPTGENQIHTKNEAISRRPLAHDDDLIIGTSDALMKALDKLSLVAPCDASVLLIGESGTGKEKFAAYLHQHSARSSQPFIKINCAAIPANLVESELFGHEKGAFTGALARRIGKFELADGGTLFLDEIGEMPPELQVKLLRVLQEKEIERIGSHNTIKVNVRIVAATNKDLEKEIAESRFRLDLYYRLNVFPIELPPLRLRQDDIILLARHFLQLACSKQHKEVPTINAAACEELLQYYWPGNIRELQHIIERSVILCQGKEIQSFHLPLSTSHADKQAPLKTWEEQERDYIISILKSCSGRISGEKGAAKVMGIPATTLEYKMKKLGIKGKIS</sequence>
<evidence type="ECO:0000256" key="1">
    <source>
        <dbReference type="ARBA" id="ARBA00022741"/>
    </source>
</evidence>
<dbReference type="PROSITE" id="PS00688">
    <property type="entry name" value="SIGMA54_INTERACT_3"/>
    <property type="match status" value="1"/>
</dbReference>
<dbReference type="PROSITE" id="PS50045">
    <property type="entry name" value="SIGMA54_INTERACT_4"/>
    <property type="match status" value="1"/>
</dbReference>